<dbReference type="RefSeq" id="WP_251410443.1">
    <property type="nucleotide sequence ID" value="NZ_JAMQGM010000013.1"/>
</dbReference>
<keyword evidence="9" id="KW-0732">Signal</keyword>
<accession>A0ABT0X2N7</accession>
<evidence type="ECO:0000256" key="3">
    <source>
        <dbReference type="ARBA" id="ARBA00012595"/>
    </source>
</evidence>
<evidence type="ECO:0000256" key="4">
    <source>
        <dbReference type="ARBA" id="ARBA00022670"/>
    </source>
</evidence>
<feature type="signal peptide" evidence="9">
    <location>
        <begin position="1"/>
        <end position="33"/>
    </location>
</feature>
<reference evidence="12" key="1">
    <citation type="journal article" date="2023" name="Int. J. Syst. Evol. Microbiol.">
        <title>Streptomyces meridianus sp. nov. isolated from brackish water of the Tagus estuary in Alcochete, Portugal.</title>
        <authorList>
            <person name="Santos J.D.N."/>
            <person name="Klimek D."/>
            <person name="Calusinska M."/>
            <person name="Lobo Da Cunha A."/>
            <person name="Catita J."/>
            <person name="Goncalves H."/>
            <person name="Gonzalez I."/>
            <person name="Reyes F."/>
            <person name="Lage O.M."/>
        </authorList>
    </citation>
    <scope>NUCLEOTIDE SEQUENCE</scope>
    <source>
        <strain evidence="12">MTZ3.1</strain>
    </source>
</reference>
<evidence type="ECO:0000256" key="5">
    <source>
        <dbReference type="ARBA" id="ARBA00022801"/>
    </source>
</evidence>
<evidence type="ECO:0000259" key="11">
    <source>
        <dbReference type="Pfam" id="PF11721"/>
    </source>
</evidence>
<dbReference type="InterPro" id="IPR021720">
    <property type="entry name" value="Malectin_dom"/>
</dbReference>
<dbReference type="Gene3D" id="2.60.40.10">
    <property type="entry name" value="Immunoglobulins"/>
    <property type="match status" value="1"/>
</dbReference>
<dbReference type="SUPFAM" id="SSF49478">
    <property type="entry name" value="Cna protein B-type domain"/>
    <property type="match status" value="1"/>
</dbReference>
<dbReference type="Pfam" id="PF11721">
    <property type="entry name" value="Malectin"/>
    <property type="match status" value="1"/>
</dbReference>
<evidence type="ECO:0000256" key="7">
    <source>
        <dbReference type="ARBA" id="ARBA00030238"/>
    </source>
</evidence>
<proteinExistence type="inferred from homology"/>
<evidence type="ECO:0000256" key="9">
    <source>
        <dbReference type="SAM" id="SignalP"/>
    </source>
</evidence>
<dbReference type="Pfam" id="PF13620">
    <property type="entry name" value="CarboxypepD_reg"/>
    <property type="match status" value="2"/>
</dbReference>
<dbReference type="SUPFAM" id="SSF49452">
    <property type="entry name" value="Starch-binding domain-like"/>
    <property type="match status" value="1"/>
</dbReference>
<keyword evidence="4 8" id="KW-0645">Protease</keyword>
<evidence type="ECO:0000256" key="2">
    <source>
        <dbReference type="ARBA" id="ARBA00011073"/>
    </source>
</evidence>
<keyword evidence="5 8" id="KW-0378">Hydrolase</keyword>
<dbReference type="InterPro" id="IPR051048">
    <property type="entry name" value="Peptidase_S8/S53_subtilisin"/>
</dbReference>
<dbReference type="PANTHER" id="PTHR43399:SF4">
    <property type="entry name" value="CELL WALL-ASSOCIATED PROTEASE"/>
    <property type="match status" value="1"/>
</dbReference>
<gene>
    <name evidence="12" type="ORF">M1E25_05455</name>
</gene>
<evidence type="ECO:0000313" key="13">
    <source>
        <dbReference type="Proteomes" id="UP001167160"/>
    </source>
</evidence>
<dbReference type="Pfam" id="PF00082">
    <property type="entry name" value="Peptidase_S8"/>
    <property type="match status" value="1"/>
</dbReference>
<feature type="chain" id="PRO_5045562313" description="alpha-amylase" evidence="9">
    <location>
        <begin position="34"/>
        <end position="1193"/>
    </location>
</feature>
<dbReference type="InterPro" id="IPR033857">
    <property type="entry name" value="Bacillopeptidase_F"/>
</dbReference>
<dbReference type="InterPro" id="IPR008969">
    <property type="entry name" value="CarboxyPept-like_regulatory"/>
</dbReference>
<dbReference type="InterPro" id="IPR013783">
    <property type="entry name" value="Ig-like_fold"/>
</dbReference>
<protein>
    <recommendedName>
        <fullName evidence="3">alpha-amylase</fullName>
        <ecNumber evidence="3">3.2.1.1</ecNumber>
    </recommendedName>
    <alternativeName>
        <fullName evidence="7">1,4-alpha-D-glucan glucanohydrolase</fullName>
    </alternativeName>
</protein>
<dbReference type="Gene3D" id="3.40.50.200">
    <property type="entry name" value="Peptidase S8/S53 domain"/>
    <property type="match status" value="1"/>
</dbReference>
<keyword evidence="13" id="KW-1185">Reference proteome</keyword>
<dbReference type="InterPro" id="IPR008979">
    <property type="entry name" value="Galactose-bd-like_sf"/>
</dbReference>
<dbReference type="InterPro" id="IPR036852">
    <property type="entry name" value="Peptidase_S8/S53_dom_sf"/>
</dbReference>
<dbReference type="InterPro" id="IPR015500">
    <property type="entry name" value="Peptidase_S8_subtilisin-rel"/>
</dbReference>
<dbReference type="PROSITE" id="PS00138">
    <property type="entry name" value="SUBTILASE_SER"/>
    <property type="match status" value="1"/>
</dbReference>
<dbReference type="PRINTS" id="PR00723">
    <property type="entry name" value="SUBTILISIN"/>
</dbReference>
<evidence type="ECO:0000313" key="12">
    <source>
        <dbReference type="EMBL" id="MCM2576806.1"/>
    </source>
</evidence>
<comment type="similarity">
    <text evidence="2 8">Belongs to the peptidase S8 family.</text>
</comment>
<dbReference type="EC" id="3.2.1.1" evidence="3"/>
<dbReference type="PROSITE" id="PS51892">
    <property type="entry name" value="SUBTILASE"/>
    <property type="match status" value="1"/>
</dbReference>
<dbReference type="PANTHER" id="PTHR43399">
    <property type="entry name" value="SUBTILISIN-RELATED"/>
    <property type="match status" value="1"/>
</dbReference>
<evidence type="ECO:0000259" key="10">
    <source>
        <dbReference type="Pfam" id="PF00082"/>
    </source>
</evidence>
<feature type="domain" description="Peptidase S8/S53" evidence="10">
    <location>
        <begin position="188"/>
        <end position="472"/>
    </location>
</feature>
<evidence type="ECO:0000256" key="8">
    <source>
        <dbReference type="PROSITE-ProRule" id="PRU01240"/>
    </source>
</evidence>
<feature type="domain" description="Malectin" evidence="11">
    <location>
        <begin position="1050"/>
        <end position="1192"/>
    </location>
</feature>
<dbReference type="EMBL" id="JAMQGM010000013">
    <property type="protein sequence ID" value="MCM2576806.1"/>
    <property type="molecule type" value="Genomic_DNA"/>
</dbReference>
<feature type="active site" description="Charge relay system" evidence="8">
    <location>
        <position position="197"/>
    </location>
</feature>
<organism evidence="12 13">
    <name type="scientific">Streptomyces meridianus</name>
    <dbReference type="NCBI Taxonomy" id="2938945"/>
    <lineage>
        <taxon>Bacteria</taxon>
        <taxon>Bacillati</taxon>
        <taxon>Actinomycetota</taxon>
        <taxon>Actinomycetes</taxon>
        <taxon>Kitasatosporales</taxon>
        <taxon>Streptomycetaceae</taxon>
        <taxon>Streptomyces</taxon>
    </lineage>
</organism>
<dbReference type="InterPro" id="IPR013784">
    <property type="entry name" value="Carb-bd-like_fold"/>
</dbReference>
<evidence type="ECO:0000256" key="1">
    <source>
        <dbReference type="ARBA" id="ARBA00000548"/>
    </source>
</evidence>
<dbReference type="Gene3D" id="2.60.40.1120">
    <property type="entry name" value="Carboxypeptidase-like, regulatory domain"/>
    <property type="match status" value="3"/>
</dbReference>
<comment type="caution">
    <text evidence="12">The sequence shown here is derived from an EMBL/GenBank/DDBJ whole genome shotgun (WGS) entry which is preliminary data.</text>
</comment>
<feature type="active site" description="Charge relay system" evidence="8">
    <location>
        <position position="416"/>
    </location>
</feature>
<feature type="active site" description="Charge relay system" evidence="8">
    <location>
        <position position="244"/>
    </location>
</feature>
<dbReference type="Gene3D" id="2.60.120.430">
    <property type="entry name" value="Galactose-binding lectin"/>
    <property type="match status" value="1"/>
</dbReference>
<dbReference type="SUPFAM" id="SSF49464">
    <property type="entry name" value="Carboxypeptidase regulatory domain-like"/>
    <property type="match status" value="1"/>
</dbReference>
<dbReference type="SUPFAM" id="SSF49785">
    <property type="entry name" value="Galactose-binding domain-like"/>
    <property type="match status" value="1"/>
</dbReference>
<dbReference type="InterPro" id="IPR000209">
    <property type="entry name" value="Peptidase_S8/S53_dom"/>
</dbReference>
<dbReference type="SUPFAM" id="SSF52743">
    <property type="entry name" value="Subtilisin-like"/>
    <property type="match status" value="1"/>
</dbReference>
<keyword evidence="6 8" id="KW-0720">Serine protease</keyword>
<sequence>MGRRTLRSRGLYASLTAAAVALPLALGSAPAAAAPAPPGPSPLQQKAETKVLGQLGDKDRSTFWIRLGSRADVSAARAAESKDAKARALFKAETEHAEKSQAGVRTLLKKAGAHYKSFWISNTIKVTADKSLAEKIAARPEVTALEADDPVVIPDPLPGKDEPSVDAVEWNVDRVDAPKVWTDLGVRGEGVVIANIDTGVQYDHPAVKAGYRGLKSDGSYSHDYNWFDPASVCSGTAPCDNNGHGTHTMGTMVGDDGAGNQVGVAPGAKWIAAKGCESSSCSRDSLLASGQWVVAPTDSAGLNPRPDLAPDVVNNSWGSGVYDTWYRDTVQSWRDAGIFPAFSNGNSGPNCNTSGSPGMYTNAYSSGAFDINNTIASFSSRGTGENGAIKPDLAAPGVNVRSAWTGGGYNSISGTSMASPHTAATVALMWSASPALQGDVAETEKLLDASATDVDNTTCGGTAADNNVFGEGRLNAFDAVSAAPRGALGAVAGTVTSGSQPLADATVKLSGTMNRTLTTGQDGTYALPKAMVGEYTLTVSKFGYLTKEYSVTVVENETATRDAALDAAPSAKLSGTVRTEAGPEAGAAVAVQGTPVSTETGADGTYEVTLPVGSYDVAVTPVSRCASGTSVAVEVTEGGATKNVDLASRTDTAGTSCRPADRQFPTGDTELEYSSNTYGAREFDLPFPVALYGDTYRKATATIEGVLAFGDSSTTSINRTLPSTLNPDGALYPFWDNLQLDDEAGVYWATRGTAPHRQVVVEWRNVIITSSPSSDRQRISFAAVLGEDGAYSFHYKDIGTGSYENGSGATIGAENAAGTDALQYAYNEPAVRDGMTIAFRTDRSAIVSGTVKDDNDGLPVDGAGVEVTRDGAAVGSTTTGEDGSYLVQVPAEDRGDYTVAVTADHYAAGSRTASLTGGEVSREATSLATGRVQMQSPDLEFVIPADETRTRTMTLANSGSATDYTVSEKDGAAWLKTSPASGNLAKDEEQKVTLTFDTAGAAPGSVLRGTVQVASDSGREPVLEIPVTVAVPAYRKALDTGATGSTVDLLGDSWGPDRAYAAGGYGYLGSSATVRTTKTVSGTEEQDLFRTARQGPYEYRFDGMPDGVYQVELGFAELSNKAPDKRVFDILAEGTEKVSNLDIALEAGGSHKALTRSFTVEVKDGQLNLRLVAVKGKSLVNTLRVSHRPDLNG</sequence>
<evidence type="ECO:0000256" key="6">
    <source>
        <dbReference type="ARBA" id="ARBA00022825"/>
    </source>
</evidence>
<comment type="catalytic activity">
    <reaction evidence="1">
        <text>Endohydrolysis of (1-&gt;4)-alpha-D-glucosidic linkages in polysaccharides containing three or more (1-&gt;4)-alpha-linked D-glucose units.</text>
        <dbReference type="EC" id="3.2.1.1"/>
    </reaction>
</comment>
<name>A0ABT0X2N7_9ACTN</name>
<dbReference type="CDD" id="cd07481">
    <property type="entry name" value="Peptidases_S8_BacillopeptidaseF-like"/>
    <property type="match status" value="1"/>
</dbReference>
<dbReference type="Proteomes" id="UP001167160">
    <property type="component" value="Unassembled WGS sequence"/>
</dbReference>
<dbReference type="InterPro" id="IPR023828">
    <property type="entry name" value="Peptidase_S8_Ser-AS"/>
</dbReference>